<organism evidence="1">
    <name type="scientific">Culicoides sonorensis</name>
    <name type="common">Biting midge</name>
    <dbReference type="NCBI Taxonomy" id="179676"/>
    <lineage>
        <taxon>Eukaryota</taxon>
        <taxon>Metazoa</taxon>
        <taxon>Ecdysozoa</taxon>
        <taxon>Arthropoda</taxon>
        <taxon>Hexapoda</taxon>
        <taxon>Insecta</taxon>
        <taxon>Pterygota</taxon>
        <taxon>Neoptera</taxon>
        <taxon>Endopterygota</taxon>
        <taxon>Diptera</taxon>
        <taxon>Nematocera</taxon>
        <taxon>Chironomoidea</taxon>
        <taxon>Ceratopogonidae</taxon>
        <taxon>Ceratopogoninae</taxon>
        <taxon>Culicoides</taxon>
        <taxon>Monoculicoides</taxon>
    </lineage>
</organism>
<reference evidence="1" key="1">
    <citation type="submission" date="2018-07" db="EMBL/GenBank/DDBJ databases">
        <authorList>
            <person name="Quirk P.G."/>
            <person name="Krulwich T.A."/>
        </authorList>
    </citation>
    <scope>NUCLEOTIDE SEQUENCE</scope>
</reference>
<sequence length="42" mass="5092">MDRWCQSSQKIIAFCEFGLQSTKYKQSQSRYWQLHVTIHSLK</sequence>
<proteinExistence type="predicted"/>
<protein>
    <submittedName>
        <fullName evidence="1">CSON006400 protein</fullName>
    </submittedName>
</protein>
<evidence type="ECO:0000313" key="1">
    <source>
        <dbReference type="EMBL" id="SSX33399.1"/>
    </source>
</evidence>
<name>A0A336MWB1_CULSO</name>
<dbReference type="AlphaFoldDB" id="A0A336MWB1"/>
<dbReference type="EMBL" id="UFQT01002408">
    <property type="protein sequence ID" value="SSX33399.1"/>
    <property type="molecule type" value="Genomic_DNA"/>
</dbReference>
<gene>
    <name evidence="1" type="primary">CSON006400</name>
</gene>
<accession>A0A336MWB1</accession>
<dbReference type="VEuPathDB" id="VectorBase:CSON006400"/>